<evidence type="ECO:0000256" key="6">
    <source>
        <dbReference type="ARBA" id="ARBA00022692"/>
    </source>
</evidence>
<proteinExistence type="inferred from homology"/>
<comment type="subcellular location">
    <subcellularLocation>
        <location evidence="1 9">Cell inner membrane</location>
        <topology evidence="1 9">Single-pass membrane protein</topology>
    </subcellularLocation>
</comment>
<gene>
    <name evidence="12" type="ORF">I5U67_07975</name>
</gene>
<name>A0A6B8J384_STEMA</name>
<keyword evidence="6" id="KW-0812">Transmembrane</keyword>
<dbReference type="GO" id="GO:0015031">
    <property type="term" value="P:protein transport"/>
    <property type="evidence" value="ECO:0007669"/>
    <property type="project" value="InterPro"/>
</dbReference>
<dbReference type="AlphaFoldDB" id="A0A6B8J384"/>
<evidence type="ECO:0000313" key="13">
    <source>
        <dbReference type="Proteomes" id="UP000625930"/>
    </source>
</evidence>
<dbReference type="InterPro" id="IPR050739">
    <property type="entry name" value="MFP"/>
</dbReference>
<dbReference type="NCBIfam" id="TIGR01843">
    <property type="entry name" value="type_I_hlyD"/>
    <property type="match status" value="1"/>
</dbReference>
<keyword evidence="7" id="KW-1133">Transmembrane helix</keyword>
<accession>A0A6B8J384</accession>
<evidence type="ECO:0000256" key="1">
    <source>
        <dbReference type="ARBA" id="ARBA00004377"/>
    </source>
</evidence>
<keyword evidence="8" id="KW-0472">Membrane</keyword>
<dbReference type="Gene3D" id="1.10.287.470">
    <property type="entry name" value="Helix hairpin bin"/>
    <property type="match status" value="1"/>
</dbReference>
<evidence type="ECO:0000259" key="11">
    <source>
        <dbReference type="Pfam" id="PF26002"/>
    </source>
</evidence>
<comment type="caution">
    <text evidence="12">The sequence shown here is derived from an EMBL/GenBank/DDBJ whole genome shotgun (WGS) entry which is preliminary data.</text>
</comment>
<keyword evidence="3 9" id="KW-0813">Transport</keyword>
<evidence type="ECO:0000256" key="7">
    <source>
        <dbReference type="ARBA" id="ARBA00022989"/>
    </source>
</evidence>
<dbReference type="InterPro" id="IPR010129">
    <property type="entry name" value="T1SS_HlyD"/>
</dbReference>
<dbReference type="PANTHER" id="PTHR30386">
    <property type="entry name" value="MEMBRANE FUSION SUBUNIT OF EMRAB-TOLC MULTIDRUG EFFLUX PUMP"/>
    <property type="match status" value="1"/>
</dbReference>
<evidence type="ECO:0000256" key="8">
    <source>
        <dbReference type="ARBA" id="ARBA00023136"/>
    </source>
</evidence>
<dbReference type="Pfam" id="PF25988">
    <property type="entry name" value="HH_CyaD"/>
    <property type="match status" value="1"/>
</dbReference>
<evidence type="ECO:0000256" key="5">
    <source>
        <dbReference type="ARBA" id="ARBA00022519"/>
    </source>
</evidence>
<evidence type="ECO:0000256" key="3">
    <source>
        <dbReference type="ARBA" id="ARBA00022448"/>
    </source>
</evidence>
<dbReference type="PANTHER" id="PTHR30386:SF27">
    <property type="entry name" value="MEMBRANE FUSION PROTEIN (MFP) FAMILY PROTEIN"/>
    <property type="match status" value="1"/>
</dbReference>
<sequence>MKHIRDGLGDFAARYIAVFKAAWRNRHALDPLPRDADERAFLPAHLELVETPTSPAARWTLRIIMALFCVALLWATLGKLDIVAVAPGRTVVDSRTKVVQPVETGVVRRILVRDGQVVKAGQVLIELDPTATAADVVKSSDALLNARMTSMRLRALDMAVQAGEVPVIPVEPDLPADRVLAEQMLARSQYEALQAKRHNLQAVISQRRAEWDTAQAAVKPLEESARISTLRADDYRSLLEGNYVGRHDYLLREQERIAGERDLVTQRNRLQEIRSAQRTAEEELRVLMADFRQQTLDGLRAAQEQIGQMTPEVSRSGQRDQQKILRAPVDGTVQQLAVHTVGGVVTPAQPLLAVVPSEEALEVEASILNKDVGFVRSGQPVTVKVESFPYTRYGYLTGRVVSVSHDALQDEKLGLVFPVRIRLDSATLEIDGIRVRMTAGMNLNAEIKTGRRRVIDYLLSPLRQHAGEAMRER</sequence>
<dbReference type="RefSeq" id="WP_154262658.1">
    <property type="nucleotide sequence ID" value="NZ_CP040438.1"/>
</dbReference>
<dbReference type="Proteomes" id="UP000625930">
    <property type="component" value="Unassembled WGS sequence"/>
</dbReference>
<evidence type="ECO:0000256" key="4">
    <source>
        <dbReference type="ARBA" id="ARBA00022475"/>
    </source>
</evidence>
<evidence type="ECO:0000259" key="10">
    <source>
        <dbReference type="Pfam" id="PF25988"/>
    </source>
</evidence>
<organism evidence="12 13">
    <name type="scientific">Stenotrophomonas maltophilia</name>
    <name type="common">Pseudomonas maltophilia</name>
    <name type="synonym">Xanthomonas maltophilia</name>
    <dbReference type="NCBI Taxonomy" id="40324"/>
    <lineage>
        <taxon>Bacteria</taxon>
        <taxon>Pseudomonadati</taxon>
        <taxon>Pseudomonadota</taxon>
        <taxon>Gammaproteobacteria</taxon>
        <taxon>Lysobacterales</taxon>
        <taxon>Lysobacteraceae</taxon>
        <taxon>Stenotrophomonas</taxon>
        <taxon>Stenotrophomonas maltophilia group</taxon>
    </lineage>
</organism>
<feature type="domain" description="CyaD-like alpha-helical hairpin" evidence="10">
    <location>
        <begin position="128"/>
        <end position="321"/>
    </location>
</feature>
<feature type="domain" description="AprE-like beta-barrel" evidence="11">
    <location>
        <begin position="361"/>
        <end position="450"/>
    </location>
</feature>
<dbReference type="GO" id="GO:0005886">
    <property type="term" value="C:plasma membrane"/>
    <property type="evidence" value="ECO:0007669"/>
    <property type="project" value="UniProtKB-SubCell"/>
</dbReference>
<reference evidence="12" key="1">
    <citation type="submission" date="2020-11" db="EMBL/GenBank/DDBJ databases">
        <title>Enhanced detection system for hospital associated transmission using whole genome sequencing surveillance.</title>
        <authorList>
            <person name="Harrison L.H."/>
            <person name="Van Tyne D."/>
            <person name="Marsh J.W."/>
            <person name="Griffith M.P."/>
            <person name="Snyder D.J."/>
            <person name="Cooper V.S."/>
            <person name="Mustapha M."/>
        </authorList>
    </citation>
    <scope>NUCLEOTIDE SEQUENCE</scope>
    <source>
        <strain evidence="12">STEN00091</strain>
    </source>
</reference>
<dbReference type="EMBL" id="JADUNP010000011">
    <property type="protein sequence ID" value="MBH1652103.1"/>
    <property type="molecule type" value="Genomic_DNA"/>
</dbReference>
<dbReference type="Gene3D" id="2.40.50.100">
    <property type="match status" value="1"/>
</dbReference>
<keyword evidence="5 9" id="KW-0997">Cell inner membrane</keyword>
<dbReference type="InterPro" id="IPR059040">
    <property type="entry name" value="HH_CyaD-like"/>
</dbReference>
<dbReference type="InterPro" id="IPR058982">
    <property type="entry name" value="Beta-barrel_AprE"/>
</dbReference>
<dbReference type="Gene3D" id="2.40.30.170">
    <property type="match status" value="1"/>
</dbReference>
<comment type="similarity">
    <text evidence="2 9">Belongs to the membrane fusion protein (MFP) (TC 8.A.1) family.</text>
</comment>
<keyword evidence="4 9" id="KW-1003">Cell membrane</keyword>
<evidence type="ECO:0000256" key="2">
    <source>
        <dbReference type="ARBA" id="ARBA00009477"/>
    </source>
</evidence>
<dbReference type="PRINTS" id="PR01490">
    <property type="entry name" value="RTXTOXIND"/>
</dbReference>
<protein>
    <recommendedName>
        <fullName evidence="9">Membrane fusion protein (MFP) family protein</fullName>
    </recommendedName>
</protein>
<dbReference type="SUPFAM" id="SSF111369">
    <property type="entry name" value="HlyD-like secretion proteins"/>
    <property type="match status" value="1"/>
</dbReference>
<evidence type="ECO:0000313" key="12">
    <source>
        <dbReference type="EMBL" id="MBH1652103.1"/>
    </source>
</evidence>
<evidence type="ECO:0000256" key="9">
    <source>
        <dbReference type="RuleBase" id="RU365093"/>
    </source>
</evidence>
<dbReference type="Pfam" id="PF26002">
    <property type="entry name" value="Beta-barrel_AprE"/>
    <property type="match status" value="1"/>
</dbReference>